<accession>A0A2P2NLD7</accession>
<reference evidence="2" key="1">
    <citation type="submission" date="2018-02" db="EMBL/GenBank/DDBJ databases">
        <title>Rhizophora mucronata_Transcriptome.</title>
        <authorList>
            <person name="Meera S.P."/>
            <person name="Sreeshan A."/>
            <person name="Augustine A."/>
        </authorList>
    </citation>
    <scope>NUCLEOTIDE SEQUENCE</scope>
    <source>
        <tissue evidence="2">Leaf</tissue>
    </source>
</reference>
<keyword evidence="1" id="KW-0472">Membrane</keyword>
<keyword evidence="1" id="KW-0812">Transmembrane</keyword>
<feature type="transmembrane region" description="Helical" evidence="1">
    <location>
        <begin position="67"/>
        <end position="87"/>
    </location>
</feature>
<protein>
    <submittedName>
        <fullName evidence="2">BAG family molecular chaperone regulator 6</fullName>
    </submittedName>
</protein>
<proteinExistence type="predicted"/>
<dbReference type="AlphaFoldDB" id="A0A2P2NLD7"/>
<evidence type="ECO:0000313" key="2">
    <source>
        <dbReference type="EMBL" id="MBX43307.1"/>
    </source>
</evidence>
<organism evidence="2">
    <name type="scientific">Rhizophora mucronata</name>
    <name type="common">Asiatic mangrove</name>
    <dbReference type="NCBI Taxonomy" id="61149"/>
    <lineage>
        <taxon>Eukaryota</taxon>
        <taxon>Viridiplantae</taxon>
        <taxon>Streptophyta</taxon>
        <taxon>Embryophyta</taxon>
        <taxon>Tracheophyta</taxon>
        <taxon>Spermatophyta</taxon>
        <taxon>Magnoliopsida</taxon>
        <taxon>eudicotyledons</taxon>
        <taxon>Gunneridae</taxon>
        <taxon>Pentapetalae</taxon>
        <taxon>rosids</taxon>
        <taxon>fabids</taxon>
        <taxon>Malpighiales</taxon>
        <taxon>Rhizophoraceae</taxon>
        <taxon>Rhizophora</taxon>
    </lineage>
</organism>
<evidence type="ECO:0000256" key="1">
    <source>
        <dbReference type="SAM" id="Phobius"/>
    </source>
</evidence>
<keyword evidence="1" id="KW-1133">Transmembrane helix</keyword>
<name>A0A2P2NLD7_RHIMU</name>
<dbReference type="EMBL" id="GGEC01062823">
    <property type="protein sequence ID" value="MBX43307.1"/>
    <property type="molecule type" value="Transcribed_RNA"/>
</dbReference>
<sequence length="106" mass="11836">MPAATMASIVSCKAIAFFITDFLQSLTPESTPRTESNFSSKFISVSLIFTRSFESLRINSTVSSVEILFSISLTSLRIAAIFFTLFLTKNPLNNFWIIFTADSDLF</sequence>